<evidence type="ECO:0000256" key="1">
    <source>
        <dbReference type="SAM" id="MobiDB-lite"/>
    </source>
</evidence>
<protein>
    <recommendedName>
        <fullName evidence="4">Zinc-ribbon domain-containing protein</fullName>
    </recommendedName>
</protein>
<evidence type="ECO:0000256" key="2">
    <source>
        <dbReference type="SAM" id="Phobius"/>
    </source>
</evidence>
<proteinExistence type="predicted"/>
<feature type="compositionally biased region" description="Acidic residues" evidence="1">
    <location>
        <begin position="57"/>
        <end position="66"/>
    </location>
</feature>
<feature type="region of interest" description="Disordered" evidence="1">
    <location>
        <begin position="50"/>
        <end position="78"/>
    </location>
</feature>
<evidence type="ECO:0008006" key="4">
    <source>
        <dbReference type="Google" id="ProtNLM"/>
    </source>
</evidence>
<name>A0A212JLF2_9BACT</name>
<dbReference type="RefSeq" id="WP_296941305.1">
    <property type="nucleotide sequence ID" value="NZ_LT599032.1"/>
</dbReference>
<sequence length="379" mass="43473">MADNDNRCPLCGKNTSEGETFCGDCQEIAQNAYPEELLYNKDDSESIFIEEEKAVPEEGDEDSSYENEEKPKENSVEENLQRASLSKSNKKLFVFVAIGLVFMLLLGIGGLFMKNKDEEATESRCWNKCIEENTPLSYSKYLVHYPEGRYSSEAQSKIMQLREQERNEWESLRKSGNVDALFSFLADHPQTPYERRIKHVVDSLSWLQAMEQNTPDAYQAYLDNVKIGRYSGEYEDVAKQKYEYLSQLKAIEGDELKNVEKVLSDFFKALSSVNNKDIQKSSASVLLKFFDMENQPNTVIADSIKAALKIKKIKSISYKLPSDYPEVIKDNKGIYFATLPIKIETTFADKKKKKENSEHTFNIELDGGKQIRSVYLKEK</sequence>
<evidence type="ECO:0000313" key="3">
    <source>
        <dbReference type="EMBL" id="SBW00257.1"/>
    </source>
</evidence>
<dbReference type="AlphaFoldDB" id="A0A212JLF2"/>
<reference evidence="3" key="1">
    <citation type="submission" date="2016-04" db="EMBL/GenBank/DDBJ databases">
        <authorList>
            <person name="Evans L.H."/>
            <person name="Alamgir A."/>
            <person name="Owens N."/>
            <person name="Weber N.D."/>
            <person name="Virtaneva K."/>
            <person name="Barbian K."/>
            <person name="Babar A."/>
            <person name="Rosenke K."/>
        </authorList>
    </citation>
    <scope>NUCLEOTIDE SEQUENCE</scope>
    <source>
        <strain evidence="3">86-1</strain>
    </source>
</reference>
<accession>A0A212JLF2</accession>
<keyword evidence="2" id="KW-0472">Membrane</keyword>
<keyword evidence="2" id="KW-1133">Transmembrane helix</keyword>
<feature type="transmembrane region" description="Helical" evidence="2">
    <location>
        <begin position="92"/>
        <end position="113"/>
    </location>
</feature>
<gene>
    <name evidence="3" type="ORF">KL86DYS1_20144</name>
</gene>
<organism evidence="3">
    <name type="scientific">uncultured Dysgonomonas sp</name>
    <dbReference type="NCBI Taxonomy" id="206096"/>
    <lineage>
        <taxon>Bacteria</taxon>
        <taxon>Pseudomonadati</taxon>
        <taxon>Bacteroidota</taxon>
        <taxon>Bacteroidia</taxon>
        <taxon>Bacteroidales</taxon>
        <taxon>Dysgonomonadaceae</taxon>
        <taxon>Dysgonomonas</taxon>
        <taxon>environmental samples</taxon>
    </lineage>
</organism>
<keyword evidence="2" id="KW-0812">Transmembrane</keyword>
<dbReference type="EMBL" id="FLUM01000002">
    <property type="protein sequence ID" value="SBW00257.1"/>
    <property type="molecule type" value="Genomic_DNA"/>
</dbReference>